<evidence type="ECO:0000313" key="2">
    <source>
        <dbReference type="Proteomes" id="UP001284033"/>
    </source>
</evidence>
<evidence type="ECO:0008006" key="3">
    <source>
        <dbReference type="Google" id="ProtNLM"/>
    </source>
</evidence>
<name>A0AAP6LLL5_RIEAN</name>
<accession>A0AAP6LLL5</accession>
<dbReference type="AlphaFoldDB" id="A0AAP6LLL5"/>
<protein>
    <recommendedName>
        <fullName evidence="3">Rieske domain-containing protein</fullName>
    </recommendedName>
</protein>
<gene>
    <name evidence="1" type="ORF">PG303_09675</name>
</gene>
<comment type="caution">
    <text evidence="1">The sequence shown here is derived from an EMBL/GenBank/DDBJ whole genome shotgun (WGS) entry which is preliminary data.</text>
</comment>
<dbReference type="RefSeq" id="WP_264309193.1">
    <property type="nucleotide sequence ID" value="NZ_CP168322.1"/>
</dbReference>
<evidence type="ECO:0000313" key="1">
    <source>
        <dbReference type="EMBL" id="MDY3513480.1"/>
    </source>
</evidence>
<proteinExistence type="predicted"/>
<reference evidence="1" key="1">
    <citation type="submission" date="2023-01" db="EMBL/GenBank/DDBJ databases">
        <title>Genome-based studies on antimicrobial resistance profiles of Riemerella anatipestifer in China, 1994 to 2021.</title>
        <authorList>
            <person name="Yang Z."/>
            <person name="Zhu D."/>
        </authorList>
    </citation>
    <scope>NUCLEOTIDE SEQUENCE</scope>
    <source>
        <strain evidence="1">RCAD1218</strain>
    </source>
</reference>
<dbReference type="EMBL" id="JAQZHK010000010">
    <property type="protein sequence ID" value="MDY3513480.1"/>
    <property type="molecule type" value="Genomic_DNA"/>
</dbReference>
<dbReference type="Proteomes" id="UP001284033">
    <property type="component" value="Unassembled WGS sequence"/>
</dbReference>
<organism evidence="1 2">
    <name type="scientific">Riemerella anatipestifer</name>
    <name type="common">Moraxella anatipestifer</name>
    <dbReference type="NCBI Taxonomy" id="34085"/>
    <lineage>
        <taxon>Bacteria</taxon>
        <taxon>Pseudomonadati</taxon>
        <taxon>Bacteroidota</taxon>
        <taxon>Flavobacteriia</taxon>
        <taxon>Flavobacteriales</taxon>
        <taxon>Weeksellaceae</taxon>
        <taxon>Riemerella</taxon>
    </lineage>
</organism>
<sequence length="154" mass="17327">MKRTFWGLLVLKILVISSLVFTNSCKNREETVSCFPNTMINVTLNLNLPLYQKLMNVGGWIYVNEQNSGTRGLILVRTGTATFKAYDRNAPHICPASDTTLEVKDDIKIVCPKDGAEWYLLASLSGQPTKISQVPPKTYFTYYDTVSNVLTIRN</sequence>